<dbReference type="RefSeq" id="WP_405386087.1">
    <property type="nucleotide sequence ID" value="NZ_JBJGEB010000005.1"/>
</dbReference>
<organism evidence="5 6">
    <name type="scientific">Neisseria oralis</name>
    <dbReference type="NCBI Taxonomy" id="1107316"/>
    <lineage>
        <taxon>Bacteria</taxon>
        <taxon>Pseudomonadati</taxon>
        <taxon>Pseudomonadota</taxon>
        <taxon>Betaproteobacteria</taxon>
        <taxon>Neisseriales</taxon>
        <taxon>Neisseriaceae</taxon>
        <taxon>Neisseria</taxon>
    </lineage>
</organism>
<dbReference type="PANTHER" id="PTHR32305:SF15">
    <property type="entry name" value="PROTEIN RHSA-RELATED"/>
    <property type="match status" value="1"/>
</dbReference>
<dbReference type="Gene3D" id="2.180.10.10">
    <property type="entry name" value="RHS repeat-associated core"/>
    <property type="match status" value="3"/>
</dbReference>
<dbReference type="InterPro" id="IPR031325">
    <property type="entry name" value="RHS_repeat"/>
</dbReference>
<feature type="domain" description="DUF6531" evidence="3">
    <location>
        <begin position="136"/>
        <end position="207"/>
    </location>
</feature>
<dbReference type="Pfam" id="PF05593">
    <property type="entry name" value="RHS_repeat"/>
    <property type="match status" value="2"/>
</dbReference>
<name>A0ABW8Q3U0_9NEIS</name>
<dbReference type="NCBIfam" id="TIGR03696">
    <property type="entry name" value="Rhs_assc_core"/>
    <property type="match status" value="1"/>
</dbReference>
<accession>A0ABW8Q3U0</accession>
<dbReference type="Pfam" id="PF03527">
    <property type="entry name" value="RHS"/>
    <property type="match status" value="1"/>
</dbReference>
<dbReference type="InterPro" id="IPR045351">
    <property type="entry name" value="DUF6531"/>
</dbReference>
<dbReference type="InterPro" id="IPR056823">
    <property type="entry name" value="TEN-like_YD-shell"/>
</dbReference>
<dbReference type="PRINTS" id="PR00394">
    <property type="entry name" value="RHSPROTEIN"/>
</dbReference>
<feature type="domain" description="Teneurin-like YD-shell" evidence="4">
    <location>
        <begin position="476"/>
        <end position="653"/>
    </location>
</feature>
<dbReference type="PANTHER" id="PTHR32305">
    <property type="match status" value="1"/>
</dbReference>
<evidence type="ECO:0000259" key="4">
    <source>
        <dbReference type="Pfam" id="PF25023"/>
    </source>
</evidence>
<evidence type="ECO:0000259" key="2">
    <source>
        <dbReference type="Pfam" id="PF03527"/>
    </source>
</evidence>
<protein>
    <submittedName>
        <fullName evidence="5">PAAR-like domain-containing protein</fullName>
    </submittedName>
</protein>
<dbReference type="InterPro" id="IPR001826">
    <property type="entry name" value="RHS"/>
</dbReference>
<dbReference type="Pfam" id="PF13665">
    <property type="entry name" value="Tox-PAAR-like"/>
    <property type="match status" value="1"/>
</dbReference>
<dbReference type="NCBIfam" id="TIGR01643">
    <property type="entry name" value="YD_repeat_2x"/>
    <property type="match status" value="8"/>
</dbReference>
<sequence length="1381" mass="155623">MAANKIARKDSRFRVISILPDFCFVPGLAAPVPFPLFADLGGAVKVAKDVLINGRPAFVYNASKAPKTYGDEPGQRKGVISRTVGEAAWPMQHSASVKIRSHYIIRTGDMFHMNGNFNKPLKKNTCLSCKAALAAGRPVNPVLGLKFLEGETDFAFDGLMPLIWQRSYYSDQEGTGWLGQGWSVPGSERIERTAEGLVYTDVQGREFPLPEVEEDDEEPVLFESEQIWFSKNSDGHYLIVSLDGSLTLRFAPLSVSADDPSGESGRHYPLVAAEDANGNHRRILYHHRSGLPQYVIDGNGRVFYLRFANTADAASPQMRLVAVYLLAEGLPDFFGGTPRTGKALVRYEYSVGGDLIRVIGRDGGEVRRFGYRNHIMTEHTDAAGLASYYEYDRYDTGGRVIRNRTSLGEEWRFAYRDGYTEVTDVLGRTEQYHYDCHNELTARVFADGSRIKMERDHLGRLTAHTDALGRTTRFGYSSEGQLESIIRPDGSELNYDYDDGYRLSSRTDAEDNCHSYGYDERGNLISHTDPKRYITRYRYRADGLPECIELPEGGSTEYRYDADCRLESITDCSGNQTRLSYTAEGWLSHFTDALGQRTEYHYDGNGRLSHIHHPDGGSEYYRYDSAGRLIGHTDAAGCSTTYEYRPDGQPLKRIDALGRSFNYRYDPAGRLTSLTNENGAVYRLRYDALDRLAAETGFDGNLTVYHYNAAGELSARDEYGNSITAHGLESLSDGLKDKPPLIRTEYRRDELGRLQYLCASRHEGGEVRRAYHYDGEGRLVRAATPEHVNYFEYDCNGRLVGEHGRDHPDAAECREQALPELDWQSREHDHLLVLHTELVSHHYDGNGNRTTTDLPDGRRISRHYYGSGHQHGLMFGGETVSDCERDALHREIRRTQGRLTARYRYDPAGRLKEQRAVLEHTAADGRKVSAHAVRRSYHYDKDGNLVRSNDQRSGSTQYRYDALGRTVSAAGRSYAYDPAHNIRDHIEADGAAAAAVAEIIGRPANDNRVRHHNGHSYYYDDFGNVIQKEKADGEVHNYHYDPLHQLVQADIFRPGREKESWTYQYDAVGRRIRKRRIDAEGGILGETRYLWSGDRLVQTIDGWQTHTYLYAGQDGYEPLAQVRNWTDAEHGSHESIHYFHCDQIGRPRELTDAEGRLLWYGEYDALGRLEREEDICGVSQPFRLQNQHHDEETGLHYNLLRYYDADMGRFLTQDPIGLSGGENAYTYAPNVQMWIDPLGLNPALALGGYELWMLLFGGAVVVAGQQATQSGGFTGSRSSAGGAAVSVSDVGKCNKPPEGKCPPCKTVSGKIIQPKTLGYRPLDIIPNNVKQHGVYGSHHNIFEANQMPYPKCDCFWAKQKYVLKPNQLKSNMVPVEPFVNN</sequence>
<evidence type="ECO:0000259" key="3">
    <source>
        <dbReference type="Pfam" id="PF20148"/>
    </source>
</evidence>
<dbReference type="InterPro" id="IPR006530">
    <property type="entry name" value="YD"/>
</dbReference>
<reference evidence="5 6" key="1">
    <citation type="submission" date="2024-11" db="EMBL/GenBank/DDBJ databases">
        <authorList>
            <person name="Mikucki A.G."/>
            <person name="Kahler C.M."/>
        </authorList>
    </citation>
    <scope>NUCLEOTIDE SEQUENCE [LARGE SCALE GENOMIC DNA]</scope>
    <source>
        <strain evidence="5 6">EXNM717</strain>
    </source>
</reference>
<comment type="caution">
    <text evidence="5">The sequence shown here is derived from an EMBL/GenBank/DDBJ whole genome shotgun (WGS) entry which is preliminary data.</text>
</comment>
<evidence type="ECO:0000313" key="6">
    <source>
        <dbReference type="Proteomes" id="UP001621964"/>
    </source>
</evidence>
<keyword evidence="1" id="KW-0677">Repeat</keyword>
<evidence type="ECO:0000256" key="1">
    <source>
        <dbReference type="ARBA" id="ARBA00022737"/>
    </source>
</evidence>
<dbReference type="InterPro" id="IPR022385">
    <property type="entry name" value="Rhs_assc_core"/>
</dbReference>
<keyword evidence="6" id="KW-1185">Reference proteome</keyword>
<gene>
    <name evidence="5" type="ORF">ACI43T_06885</name>
</gene>
<dbReference type="InterPro" id="IPR050708">
    <property type="entry name" value="T6SS_VgrG/RHS"/>
</dbReference>
<dbReference type="Pfam" id="PF20148">
    <property type="entry name" value="DUF6531"/>
    <property type="match status" value="1"/>
</dbReference>
<proteinExistence type="predicted"/>
<feature type="domain" description="RHS protein conserved region" evidence="2">
    <location>
        <begin position="1136"/>
        <end position="1172"/>
    </location>
</feature>
<dbReference type="Pfam" id="PF25023">
    <property type="entry name" value="TEN_YD-shell"/>
    <property type="match status" value="1"/>
</dbReference>
<dbReference type="Proteomes" id="UP001621964">
    <property type="component" value="Unassembled WGS sequence"/>
</dbReference>
<evidence type="ECO:0000313" key="5">
    <source>
        <dbReference type="EMBL" id="MFK7642222.1"/>
    </source>
</evidence>
<dbReference type="EMBL" id="JBJGEB010000005">
    <property type="protein sequence ID" value="MFK7642222.1"/>
    <property type="molecule type" value="Genomic_DNA"/>
</dbReference>